<evidence type="ECO:0000256" key="2">
    <source>
        <dbReference type="ARBA" id="ARBA00008973"/>
    </source>
</evidence>
<keyword evidence="4" id="KW-0472">Membrane</keyword>
<evidence type="ECO:0000256" key="4">
    <source>
        <dbReference type="ARBA" id="ARBA00023136"/>
    </source>
</evidence>
<dbReference type="GO" id="GO:0016020">
    <property type="term" value="C:membrane"/>
    <property type="evidence" value="ECO:0007669"/>
    <property type="project" value="UniProtKB-SubCell"/>
</dbReference>
<comment type="similarity">
    <text evidence="2">Belongs to the NlpA lipoprotein family.</text>
</comment>
<dbReference type="CDD" id="cd13597">
    <property type="entry name" value="PBP2_lipoprotein_Tp32"/>
    <property type="match status" value="1"/>
</dbReference>
<dbReference type="OrthoDB" id="9812878at2"/>
<dbReference type="PANTHER" id="PTHR30429">
    <property type="entry name" value="D-METHIONINE-BINDING LIPOPROTEIN METQ"/>
    <property type="match status" value="1"/>
</dbReference>
<dbReference type="InterPro" id="IPR004872">
    <property type="entry name" value="Lipoprotein_NlpA"/>
</dbReference>
<dbReference type="Gene3D" id="3.40.190.10">
    <property type="entry name" value="Periplasmic binding protein-like II"/>
    <property type="match status" value="2"/>
</dbReference>
<sequence length="257" mass="28941">MKTYKIFLVLVFCFNLLLANDKTIIIGATPTPHAEILHFAKSLFKDRGWNLEVKEFTDYILPNVALSEKELDANFYQHQPFLDDFNKNKNTHLVSVENVLLVPMAIYSRSIKSIKEVPNGIKVSIPNDPTNESRALELLEKTGLIKLNDSALKTPLDIVDNPKKLEFVELKAAQLPRALEDTALAIIPTNYALGAGLNPPKDGLFIEDKDSPYAIVIAVRKGDENNEKTKIIKELLHSPKIKEFIEQKYQGSVIPTF</sequence>
<dbReference type="PANTHER" id="PTHR30429:SF0">
    <property type="entry name" value="METHIONINE-BINDING LIPOPROTEIN METQ"/>
    <property type="match status" value="1"/>
</dbReference>
<dbReference type="STRING" id="1121267.CCUN_0898"/>
<dbReference type="EMBL" id="CP020867">
    <property type="protein sequence ID" value="ARJ56508.1"/>
    <property type="molecule type" value="Genomic_DNA"/>
</dbReference>
<keyword evidence="3" id="KW-0732">Signal</keyword>
<dbReference type="Proteomes" id="UP000192902">
    <property type="component" value="Chromosome"/>
</dbReference>
<evidence type="ECO:0000256" key="5">
    <source>
        <dbReference type="ARBA" id="ARBA00023139"/>
    </source>
</evidence>
<comment type="subcellular location">
    <subcellularLocation>
        <location evidence="1">Membrane</location>
        <topology evidence="1">Lipid-anchor</topology>
    </subcellularLocation>
</comment>
<dbReference type="KEGG" id="ccun:CCUN_0898"/>
<protein>
    <submittedName>
        <fullName evidence="8">DL-methionine ABC transporter MetINQ, substrate-binding protein</fullName>
    </submittedName>
</protein>
<dbReference type="SUPFAM" id="SSF53850">
    <property type="entry name" value="Periplasmic binding protein-like II"/>
    <property type="match status" value="1"/>
</dbReference>
<dbReference type="Pfam" id="PF03180">
    <property type="entry name" value="Lipoprotein_9"/>
    <property type="match status" value="1"/>
</dbReference>
<dbReference type="AlphaFoldDB" id="A0A1W6BWQ2"/>
<keyword evidence="6" id="KW-0449">Lipoprotein</keyword>
<evidence type="ECO:0000313" key="9">
    <source>
        <dbReference type="Proteomes" id="UP000192902"/>
    </source>
</evidence>
<evidence type="ECO:0000256" key="3">
    <source>
        <dbReference type="ARBA" id="ARBA00022729"/>
    </source>
</evidence>
<feature type="lipid moiety-binding region" description="S-diacylglycerol cysteine" evidence="7">
    <location>
        <position position="13"/>
    </location>
</feature>
<dbReference type="PIRSF" id="PIRSF002854">
    <property type="entry name" value="MetQ"/>
    <property type="match status" value="1"/>
</dbReference>
<evidence type="ECO:0000256" key="1">
    <source>
        <dbReference type="ARBA" id="ARBA00004635"/>
    </source>
</evidence>
<keyword evidence="5" id="KW-0564">Palmitate</keyword>
<accession>A0A1W6BWQ2</accession>
<dbReference type="RefSeq" id="WP_027306454.1">
    <property type="nucleotide sequence ID" value="NZ_CP020867.1"/>
</dbReference>
<organism evidence="8 9">
    <name type="scientific">Campylobacter cuniculorum DSM 23162 = LMG 24588</name>
    <dbReference type="NCBI Taxonomy" id="1121267"/>
    <lineage>
        <taxon>Bacteria</taxon>
        <taxon>Pseudomonadati</taxon>
        <taxon>Campylobacterota</taxon>
        <taxon>Epsilonproteobacteria</taxon>
        <taxon>Campylobacterales</taxon>
        <taxon>Campylobacteraceae</taxon>
        <taxon>Campylobacter</taxon>
    </lineage>
</organism>
<proteinExistence type="inferred from homology"/>
<reference evidence="8 9" key="1">
    <citation type="submission" date="2017-04" db="EMBL/GenBank/DDBJ databases">
        <title>Complete genome sequence of the Campylobacter cuniculorum type strain LMG24588.</title>
        <authorList>
            <person name="Miller W.G."/>
            <person name="Yee E."/>
            <person name="Revez J."/>
            <person name="Bono J.L."/>
            <person name="Rossi M."/>
        </authorList>
    </citation>
    <scope>NUCLEOTIDE SEQUENCE [LARGE SCALE GENOMIC DNA]</scope>
    <source>
        <strain evidence="8 9">LMG 24588</strain>
    </source>
</reference>
<name>A0A1W6BWQ2_9BACT</name>
<evidence type="ECO:0000313" key="8">
    <source>
        <dbReference type="EMBL" id="ARJ56508.1"/>
    </source>
</evidence>
<gene>
    <name evidence="8" type="primary">metQ3</name>
    <name evidence="8" type="ORF">CCUN_0898</name>
</gene>
<evidence type="ECO:0000256" key="7">
    <source>
        <dbReference type="PIRSR" id="PIRSR002854-1"/>
    </source>
</evidence>
<evidence type="ECO:0000256" key="6">
    <source>
        <dbReference type="ARBA" id="ARBA00023288"/>
    </source>
</evidence>
<dbReference type="eggNOG" id="COG1464">
    <property type="taxonomic scope" value="Bacteria"/>
</dbReference>